<sequence>MFFCSWMPSSLSSNRCLGKISTYRPIRNSTAQITRLAERTPDFPLAIPSSCAE</sequence>
<evidence type="ECO:0000313" key="1">
    <source>
        <dbReference type="EMBL" id="JAE24485.1"/>
    </source>
</evidence>
<accession>A0A0A9GHB5</accession>
<proteinExistence type="predicted"/>
<protein>
    <submittedName>
        <fullName evidence="1">Uncharacterized protein</fullName>
    </submittedName>
</protein>
<name>A0A0A9GHB5_ARUDO</name>
<organism evidence="1">
    <name type="scientific">Arundo donax</name>
    <name type="common">Giant reed</name>
    <name type="synonym">Donax arundinaceus</name>
    <dbReference type="NCBI Taxonomy" id="35708"/>
    <lineage>
        <taxon>Eukaryota</taxon>
        <taxon>Viridiplantae</taxon>
        <taxon>Streptophyta</taxon>
        <taxon>Embryophyta</taxon>
        <taxon>Tracheophyta</taxon>
        <taxon>Spermatophyta</taxon>
        <taxon>Magnoliopsida</taxon>
        <taxon>Liliopsida</taxon>
        <taxon>Poales</taxon>
        <taxon>Poaceae</taxon>
        <taxon>PACMAD clade</taxon>
        <taxon>Arundinoideae</taxon>
        <taxon>Arundineae</taxon>
        <taxon>Arundo</taxon>
    </lineage>
</organism>
<reference evidence="1" key="2">
    <citation type="journal article" date="2015" name="Data Brief">
        <title>Shoot transcriptome of the giant reed, Arundo donax.</title>
        <authorList>
            <person name="Barrero R.A."/>
            <person name="Guerrero F.D."/>
            <person name="Moolhuijzen P."/>
            <person name="Goolsby J.A."/>
            <person name="Tidwell J."/>
            <person name="Bellgard S.E."/>
            <person name="Bellgard M.I."/>
        </authorList>
    </citation>
    <scope>NUCLEOTIDE SEQUENCE</scope>
    <source>
        <tissue evidence="1">Shoot tissue taken approximately 20 cm above the soil surface</tissue>
    </source>
</reference>
<dbReference type="AlphaFoldDB" id="A0A0A9GHB5"/>
<reference evidence="1" key="1">
    <citation type="submission" date="2014-09" db="EMBL/GenBank/DDBJ databases">
        <authorList>
            <person name="Magalhaes I.L.F."/>
            <person name="Oliveira U."/>
            <person name="Santos F.R."/>
            <person name="Vidigal T.H.D.A."/>
            <person name="Brescovit A.D."/>
            <person name="Santos A.J."/>
        </authorList>
    </citation>
    <scope>NUCLEOTIDE SEQUENCE</scope>
    <source>
        <tissue evidence="1">Shoot tissue taken approximately 20 cm above the soil surface</tissue>
    </source>
</reference>
<dbReference type="EMBL" id="GBRH01173411">
    <property type="protein sequence ID" value="JAE24485.1"/>
    <property type="molecule type" value="Transcribed_RNA"/>
</dbReference>